<evidence type="ECO:0000256" key="1">
    <source>
        <dbReference type="SAM" id="MobiDB-lite"/>
    </source>
</evidence>
<organism evidence="2 3">
    <name type="scientific">Gordonia lacunae</name>
    <dbReference type="NCBI Taxonomy" id="417102"/>
    <lineage>
        <taxon>Bacteria</taxon>
        <taxon>Bacillati</taxon>
        <taxon>Actinomycetota</taxon>
        <taxon>Actinomycetes</taxon>
        <taxon>Mycobacteriales</taxon>
        <taxon>Gordoniaceae</taxon>
        <taxon>Gordonia</taxon>
    </lineage>
</organism>
<accession>A0A243Q427</accession>
<dbReference type="AlphaFoldDB" id="A0A243Q427"/>
<feature type="compositionally biased region" description="Low complexity" evidence="1">
    <location>
        <begin position="1"/>
        <end position="28"/>
    </location>
</feature>
<dbReference type="Proteomes" id="UP000194632">
    <property type="component" value="Unassembled WGS sequence"/>
</dbReference>
<reference evidence="2 3" key="1">
    <citation type="submission" date="2017-05" db="EMBL/GenBank/DDBJ databases">
        <title>Biotechnological potential of actinobacteria isolated from South African environments.</title>
        <authorList>
            <person name="Le Roes-Hill M."/>
            <person name="Prins A."/>
            <person name="Durrell K.A."/>
        </authorList>
    </citation>
    <scope>NUCLEOTIDE SEQUENCE [LARGE SCALE GENOMIC DNA]</scope>
    <source>
        <strain evidence="2">BS2</strain>
    </source>
</reference>
<evidence type="ECO:0000313" key="2">
    <source>
        <dbReference type="EMBL" id="OUC76117.1"/>
    </source>
</evidence>
<gene>
    <name evidence="2" type="ORF">CA982_23345</name>
</gene>
<sequence>MAGAVAAAAAPAHADPEPHTTAATATTTRGNDTVSITFRPNSGEQMVCRYSIHRAADPTPASPWSANSTAIVPAEESVVHSKPGNHAYTHQIPDGSYAVYWQCSTWDGPTFGNNGLYAPTDGPLTFSIDTAPTPRCTGSICPLPPPSPLLLP</sequence>
<name>A0A243Q427_9ACTN</name>
<proteinExistence type="predicted"/>
<comment type="caution">
    <text evidence="2">The sequence shown here is derived from an EMBL/GenBank/DDBJ whole genome shotgun (WGS) entry which is preliminary data.</text>
</comment>
<protein>
    <submittedName>
        <fullName evidence="2">Uncharacterized protein</fullName>
    </submittedName>
</protein>
<evidence type="ECO:0000313" key="3">
    <source>
        <dbReference type="Proteomes" id="UP000194632"/>
    </source>
</evidence>
<keyword evidence="3" id="KW-1185">Reference proteome</keyword>
<feature type="region of interest" description="Disordered" evidence="1">
    <location>
        <begin position="1"/>
        <end position="33"/>
    </location>
</feature>
<dbReference type="EMBL" id="NGFO01000040">
    <property type="protein sequence ID" value="OUC76117.1"/>
    <property type="molecule type" value="Genomic_DNA"/>
</dbReference>